<dbReference type="Proteomes" id="UP000252023">
    <property type="component" value="Chromosome"/>
</dbReference>
<gene>
    <name evidence="2" type="ORF">DRW48_12795</name>
</gene>
<dbReference type="OrthoDB" id="9797912at2"/>
<dbReference type="AlphaFoldDB" id="A0A344PPH4"/>
<protein>
    <submittedName>
        <fullName evidence="2">Invasion associated locus B family protein</fullName>
    </submittedName>
</protein>
<name>A0A344PPH4_9RHOB</name>
<dbReference type="InterPro" id="IPR010642">
    <property type="entry name" value="Invasion_prot_B"/>
</dbReference>
<dbReference type="InterPro" id="IPR038696">
    <property type="entry name" value="IalB_sf"/>
</dbReference>
<dbReference type="EMBL" id="CP030918">
    <property type="protein sequence ID" value="AXC51279.1"/>
    <property type="molecule type" value="Genomic_DNA"/>
</dbReference>
<feature type="region of interest" description="Disordered" evidence="1">
    <location>
        <begin position="1"/>
        <end position="107"/>
    </location>
</feature>
<dbReference type="Pfam" id="PF06776">
    <property type="entry name" value="IalB"/>
    <property type="match status" value="1"/>
</dbReference>
<reference evidence="3" key="1">
    <citation type="submission" date="2018-07" db="EMBL/GenBank/DDBJ databases">
        <title>Genome sequencing of Paracoccus sp. SC2-6.</title>
        <authorList>
            <person name="Heo J."/>
            <person name="Kim S.-J."/>
            <person name="Kwon S.-W."/>
        </authorList>
    </citation>
    <scope>NUCLEOTIDE SEQUENCE [LARGE SCALE GENOMIC DNA]</scope>
    <source>
        <strain evidence="3">SC2-6</strain>
    </source>
</reference>
<dbReference type="KEGG" id="pars:DRW48_12795"/>
<evidence type="ECO:0000313" key="3">
    <source>
        <dbReference type="Proteomes" id="UP000252023"/>
    </source>
</evidence>
<organism evidence="2 3">
    <name type="scientific">Paracoccus suum</name>
    <dbReference type="NCBI Taxonomy" id="2259340"/>
    <lineage>
        <taxon>Bacteria</taxon>
        <taxon>Pseudomonadati</taxon>
        <taxon>Pseudomonadota</taxon>
        <taxon>Alphaproteobacteria</taxon>
        <taxon>Rhodobacterales</taxon>
        <taxon>Paracoccaceae</taxon>
        <taxon>Paracoccus</taxon>
    </lineage>
</organism>
<sequence>MAGATPAALLAQTATPDTPAADAAATTPAPDATTPAAGADTAAPSTDAPSTDTPATDTPAADAAATDKPAADTPAADTPATDTPAAPADGAAATPASPAAPGAAPAPGVAAPVGATPANPAKSAADVQVGGFYLGQSQGDWQVRCQKTADGKDPCELYQLMHDAENNPVAEVSLVPLSGKAAAGATLVAPLETDLLPGLGFRVDAGQQKAYPFSFCTQIGCFSRVAMSQGDIDALRKGSKVTVSLLPFGAPAESKVDLTLSLKGFSAAWDAVKATSPAPAAEPAKP</sequence>
<proteinExistence type="predicted"/>
<dbReference type="Gene3D" id="2.60.40.1880">
    <property type="entry name" value="Invasion associated locus B (IalB) protein"/>
    <property type="match status" value="1"/>
</dbReference>
<evidence type="ECO:0000313" key="2">
    <source>
        <dbReference type="EMBL" id="AXC51279.1"/>
    </source>
</evidence>
<keyword evidence="3" id="KW-1185">Reference proteome</keyword>
<accession>A0A344PPH4</accession>
<evidence type="ECO:0000256" key="1">
    <source>
        <dbReference type="SAM" id="MobiDB-lite"/>
    </source>
</evidence>